<dbReference type="NCBIfam" id="TIGR02547">
    <property type="entry name" value="casA_cse1"/>
    <property type="match status" value="1"/>
</dbReference>
<keyword evidence="2" id="KW-1185">Reference proteome</keyword>
<gene>
    <name evidence="1" type="ORF">Sspor_81290</name>
</gene>
<dbReference type="Gene3D" id="1.10.132.100">
    <property type="match status" value="1"/>
</dbReference>
<evidence type="ECO:0000313" key="1">
    <source>
        <dbReference type="EMBL" id="GHI82568.1"/>
    </source>
</evidence>
<protein>
    <recommendedName>
        <fullName evidence="3">CRISPR system Cascade subunit CasA</fullName>
    </recommendedName>
</protein>
<name>A0ABQ3TQ93_9ACTN</name>
<dbReference type="Pfam" id="PF09481">
    <property type="entry name" value="CRISPR_Cse1"/>
    <property type="match status" value="1"/>
</dbReference>
<dbReference type="Proteomes" id="UP000608522">
    <property type="component" value="Unassembled WGS sequence"/>
</dbReference>
<comment type="caution">
    <text evidence="1">The sequence shown here is derived from an EMBL/GenBank/DDBJ whole genome shotgun (WGS) entry which is preliminary data.</text>
</comment>
<sequence>MREVGLRSALLDSHTFAGLAVELPTMTPVLLRQLLVPVVLDALGPIDAEAWADMMDEARFTPGQCADIAQYLDEHRDSFRVFDDVRPFGQAAGLTHPKDVVKPVTELMPHVATGNNTPLRNARTDADPEPVPVGEAVRWMLHAQSWDTAGIKTAAVGDPKAKAGKTMGARVGPLGFLGVVTPIGPTLFETIVLNLPTGARPDGDMPQWRRDPLGPTWDERTPAGVLDLFTWQARRIRLIPDEIDGGLYVSHVVMSGGDRMPEVPAWEPHTLWTIKKDPKKGSIRYPRRHLPGRTGWRGLKTLIALDQDTTGVETSSLLTQIASATLTGDLPVTYPLRAETCGVVYGTQSAIIADVLFDSMPIPMAALRADMALRGSVIQVCTQAENLAYAIDDLAKHLALAVGGEPAPAGKGQQPGTKLLHTLDPLVRRFLTGCQHNPDHAELDQAHHAFETLADRAARAAADELLHRLPGRAFNGVTQGKGADAKTYRQASAERFFHAALRRNLTHLYPPAEETSA</sequence>
<dbReference type="InterPro" id="IPR013381">
    <property type="entry name" value="CRISPR-assoc_prot_Cse1"/>
</dbReference>
<evidence type="ECO:0000313" key="2">
    <source>
        <dbReference type="Proteomes" id="UP000608522"/>
    </source>
</evidence>
<proteinExistence type="predicted"/>
<evidence type="ECO:0008006" key="3">
    <source>
        <dbReference type="Google" id="ProtNLM"/>
    </source>
</evidence>
<dbReference type="EMBL" id="BNED01000007">
    <property type="protein sequence ID" value="GHI82568.1"/>
    <property type="molecule type" value="Genomic_DNA"/>
</dbReference>
<reference evidence="2" key="1">
    <citation type="submission" date="2023-07" db="EMBL/GenBank/DDBJ databases">
        <title>Whole genome shotgun sequence of Streptomyces spororaveus NBRC 15456.</title>
        <authorList>
            <person name="Komaki H."/>
            <person name="Tamura T."/>
        </authorList>
    </citation>
    <scope>NUCLEOTIDE SEQUENCE [LARGE SCALE GENOMIC DNA]</scope>
    <source>
        <strain evidence="2">NBRC 15456</strain>
    </source>
</reference>
<organism evidence="1 2">
    <name type="scientific">Streptomyces spororaveus</name>
    <dbReference type="NCBI Taxonomy" id="284039"/>
    <lineage>
        <taxon>Bacteria</taxon>
        <taxon>Bacillati</taxon>
        <taxon>Actinomycetota</taxon>
        <taxon>Actinomycetes</taxon>
        <taxon>Kitasatosporales</taxon>
        <taxon>Streptomycetaceae</taxon>
        <taxon>Streptomyces</taxon>
    </lineage>
</organism>
<accession>A0ABQ3TQ93</accession>